<comment type="caution">
    <text evidence="1">The sequence shown here is derived from an EMBL/GenBank/DDBJ whole genome shotgun (WGS) entry which is preliminary data.</text>
</comment>
<dbReference type="EMBL" id="JACCCC010000001">
    <property type="protein sequence ID" value="NYE47637.1"/>
    <property type="molecule type" value="Genomic_DNA"/>
</dbReference>
<name>A0A852TWE7_9ACTN</name>
<accession>A0A852TWE7</accession>
<protein>
    <submittedName>
        <fullName evidence="1">Uncharacterized protein</fullName>
    </submittedName>
</protein>
<evidence type="ECO:0000313" key="2">
    <source>
        <dbReference type="Proteomes" id="UP000589036"/>
    </source>
</evidence>
<reference evidence="1 2" key="1">
    <citation type="submission" date="2020-07" db="EMBL/GenBank/DDBJ databases">
        <title>Sequencing the genomes of 1000 actinobacteria strains.</title>
        <authorList>
            <person name="Klenk H.-P."/>
        </authorList>
    </citation>
    <scope>NUCLEOTIDE SEQUENCE [LARGE SCALE GENOMIC DNA]</scope>
    <source>
        <strain evidence="1 2">CXB654</strain>
    </source>
</reference>
<evidence type="ECO:0000313" key="1">
    <source>
        <dbReference type="EMBL" id="NYE47637.1"/>
    </source>
</evidence>
<sequence length="63" mass="7416">MTTTTLSTPARRPYLPRHARQASMVRPYLLAHEQRRRAEDARRTAARARRLDDAAVRAWSRWS</sequence>
<dbReference type="RefSeq" id="WP_179643546.1">
    <property type="nucleotide sequence ID" value="NZ_BAAAYY010000015.1"/>
</dbReference>
<gene>
    <name evidence="1" type="ORF">HDA32_002757</name>
</gene>
<dbReference type="AlphaFoldDB" id="A0A852TWE7"/>
<organism evidence="1 2">
    <name type="scientific">Spinactinospora alkalitolerans</name>
    <dbReference type="NCBI Taxonomy" id="687207"/>
    <lineage>
        <taxon>Bacteria</taxon>
        <taxon>Bacillati</taxon>
        <taxon>Actinomycetota</taxon>
        <taxon>Actinomycetes</taxon>
        <taxon>Streptosporangiales</taxon>
        <taxon>Nocardiopsidaceae</taxon>
        <taxon>Spinactinospora</taxon>
    </lineage>
</organism>
<dbReference type="Proteomes" id="UP000589036">
    <property type="component" value="Unassembled WGS sequence"/>
</dbReference>
<keyword evidence="2" id="KW-1185">Reference proteome</keyword>
<proteinExistence type="predicted"/>